<feature type="binding site" evidence="6">
    <location>
        <position position="119"/>
    </location>
    <ligand>
        <name>S-adenosyl-L-methionine</name>
        <dbReference type="ChEBI" id="CHEBI:59789"/>
    </ligand>
</feature>
<dbReference type="SUPFAM" id="SSF81799">
    <property type="entry name" value="Putative methyltransferase TM0872, insert domain"/>
    <property type="match status" value="1"/>
</dbReference>
<dbReference type="HAMAP" id="MF_01007">
    <property type="entry name" value="16SrRNA_methyltr_H"/>
    <property type="match status" value="1"/>
</dbReference>
<dbReference type="InterPro" id="IPR002903">
    <property type="entry name" value="RsmH"/>
</dbReference>
<keyword evidence="9" id="KW-1185">Reference proteome</keyword>
<sequence>MPGQGADRQGAAQTSRHLPVMLAPVLEALAPQPGERMVDGTLGGGGYTEAMLAAGASVWAVDRDDAAIDRARRRFADALAEGRLTLLPGRFGDMASLLAAAGVTSVDGVVLDIGLSSDQLDSAERGFAFSVDGPLDMRMGGTGPTAADFVNSAEETELADIVYRYGEERRSRAVARAIAAARSRQPIRRTGELAEIVAQAVGRPRPQRGSRGRSQGHAIHPATRTFQAIRIHVNDELGELERGLRGAEQVLAPGGRLAVVSFHSLEDRIVKSFLAERSGEAAQPSRHAPPQAAATARRPTFSLKWRGVRKPDAAEADDNPRARSARLRAAVRTDAPAWDRSAGMPDAGFGGDAA</sequence>
<dbReference type="EC" id="2.1.1.199" evidence="6"/>
<organism evidence="8 9">
    <name type="scientific">Marinibaculum pumilum</name>
    <dbReference type="NCBI Taxonomy" id="1766165"/>
    <lineage>
        <taxon>Bacteria</taxon>
        <taxon>Pseudomonadati</taxon>
        <taxon>Pseudomonadota</taxon>
        <taxon>Alphaproteobacteria</taxon>
        <taxon>Rhodospirillales</taxon>
        <taxon>Rhodospirillaceae</taxon>
        <taxon>Marinibaculum</taxon>
    </lineage>
</organism>
<comment type="subcellular location">
    <subcellularLocation>
        <location evidence="6">Cytoplasm</location>
    </subcellularLocation>
</comment>
<comment type="caution">
    <text evidence="8">The sequence shown here is derived from an EMBL/GenBank/DDBJ whole genome shotgun (WGS) entry which is preliminary data.</text>
</comment>
<keyword evidence="2 6" id="KW-0698">rRNA processing</keyword>
<dbReference type="CDD" id="cd02440">
    <property type="entry name" value="AdoMet_MTases"/>
    <property type="match status" value="1"/>
</dbReference>
<feature type="compositionally biased region" description="Basic and acidic residues" evidence="7">
    <location>
        <begin position="309"/>
        <end position="321"/>
    </location>
</feature>
<keyword evidence="3 6" id="KW-0489">Methyltransferase</keyword>
<evidence type="ECO:0000256" key="4">
    <source>
        <dbReference type="ARBA" id="ARBA00022679"/>
    </source>
</evidence>
<evidence type="ECO:0000256" key="6">
    <source>
        <dbReference type="HAMAP-Rule" id="MF_01007"/>
    </source>
</evidence>
<dbReference type="PIRSF" id="PIRSF004486">
    <property type="entry name" value="MraW"/>
    <property type="match status" value="1"/>
</dbReference>
<feature type="binding site" evidence="6">
    <location>
        <position position="112"/>
    </location>
    <ligand>
        <name>S-adenosyl-L-methionine</name>
        <dbReference type="ChEBI" id="CHEBI:59789"/>
    </ligand>
</feature>
<dbReference type="GO" id="GO:0008168">
    <property type="term" value="F:methyltransferase activity"/>
    <property type="evidence" value="ECO:0007669"/>
    <property type="project" value="UniProtKB-KW"/>
</dbReference>
<gene>
    <name evidence="6 8" type="primary">rsmH</name>
    <name evidence="8" type="ORF">ACFOGJ_07650</name>
</gene>
<feature type="binding site" evidence="6">
    <location>
        <begin position="45"/>
        <end position="47"/>
    </location>
    <ligand>
        <name>S-adenosyl-L-methionine</name>
        <dbReference type="ChEBI" id="CHEBI:59789"/>
    </ligand>
</feature>
<dbReference type="Gene3D" id="1.10.150.170">
    <property type="entry name" value="Putative methyltransferase TM0872, insert domain"/>
    <property type="match status" value="1"/>
</dbReference>
<evidence type="ECO:0000313" key="8">
    <source>
        <dbReference type="EMBL" id="MFC3227096.1"/>
    </source>
</evidence>
<keyword evidence="6" id="KW-0963">Cytoplasm</keyword>
<comment type="similarity">
    <text evidence="1 6">Belongs to the methyltransferase superfamily. RsmH family.</text>
</comment>
<reference evidence="9" key="1">
    <citation type="journal article" date="2019" name="Int. J. Syst. Evol. Microbiol.">
        <title>The Global Catalogue of Microorganisms (GCM) 10K type strain sequencing project: providing services to taxonomists for standard genome sequencing and annotation.</title>
        <authorList>
            <consortium name="The Broad Institute Genomics Platform"/>
            <consortium name="The Broad Institute Genome Sequencing Center for Infectious Disease"/>
            <person name="Wu L."/>
            <person name="Ma J."/>
        </authorList>
    </citation>
    <scope>NUCLEOTIDE SEQUENCE [LARGE SCALE GENOMIC DNA]</scope>
    <source>
        <strain evidence="9">KCTC 42964</strain>
    </source>
</reference>
<name>A0ABV7KXR9_9PROT</name>
<dbReference type="Pfam" id="PF01795">
    <property type="entry name" value="Methyltransf_5"/>
    <property type="match status" value="1"/>
</dbReference>
<protein>
    <recommendedName>
        <fullName evidence="6">Ribosomal RNA small subunit methyltransferase H</fullName>
        <ecNumber evidence="6">2.1.1.199</ecNumber>
    </recommendedName>
    <alternativeName>
        <fullName evidence="6">16S rRNA m(4)C1402 methyltransferase</fullName>
    </alternativeName>
    <alternativeName>
        <fullName evidence="6">rRNA (cytosine-N(4)-)-methyltransferase RsmH</fullName>
    </alternativeName>
</protein>
<comment type="catalytic activity">
    <reaction evidence="6">
        <text>cytidine(1402) in 16S rRNA + S-adenosyl-L-methionine = N(4)-methylcytidine(1402) in 16S rRNA + S-adenosyl-L-homocysteine + H(+)</text>
        <dbReference type="Rhea" id="RHEA:42928"/>
        <dbReference type="Rhea" id="RHEA-COMP:10286"/>
        <dbReference type="Rhea" id="RHEA-COMP:10287"/>
        <dbReference type="ChEBI" id="CHEBI:15378"/>
        <dbReference type="ChEBI" id="CHEBI:57856"/>
        <dbReference type="ChEBI" id="CHEBI:59789"/>
        <dbReference type="ChEBI" id="CHEBI:74506"/>
        <dbReference type="ChEBI" id="CHEBI:82748"/>
        <dbReference type="EC" id="2.1.1.199"/>
    </reaction>
</comment>
<dbReference type="InterPro" id="IPR023397">
    <property type="entry name" value="SAM-dep_MeTrfase_MraW_recog"/>
</dbReference>
<dbReference type="GO" id="GO:0032259">
    <property type="term" value="P:methylation"/>
    <property type="evidence" value="ECO:0007669"/>
    <property type="project" value="UniProtKB-KW"/>
</dbReference>
<feature type="compositionally biased region" description="Low complexity" evidence="7">
    <location>
        <begin position="288"/>
        <end position="300"/>
    </location>
</feature>
<dbReference type="NCBIfam" id="TIGR00006">
    <property type="entry name" value="16S rRNA (cytosine(1402)-N(4))-methyltransferase RsmH"/>
    <property type="match status" value="1"/>
</dbReference>
<evidence type="ECO:0000256" key="5">
    <source>
        <dbReference type="ARBA" id="ARBA00022691"/>
    </source>
</evidence>
<proteinExistence type="inferred from homology"/>
<dbReference type="SUPFAM" id="SSF53335">
    <property type="entry name" value="S-adenosyl-L-methionine-dependent methyltransferases"/>
    <property type="match status" value="1"/>
</dbReference>
<dbReference type="InterPro" id="IPR029063">
    <property type="entry name" value="SAM-dependent_MTases_sf"/>
</dbReference>
<evidence type="ECO:0000256" key="3">
    <source>
        <dbReference type="ARBA" id="ARBA00022603"/>
    </source>
</evidence>
<dbReference type="RefSeq" id="WP_379899256.1">
    <property type="nucleotide sequence ID" value="NZ_JBHRTR010000019.1"/>
</dbReference>
<dbReference type="PANTHER" id="PTHR11265:SF0">
    <property type="entry name" value="12S RRNA N4-METHYLCYTIDINE METHYLTRANSFERASE"/>
    <property type="match status" value="1"/>
</dbReference>
<feature type="region of interest" description="Disordered" evidence="7">
    <location>
        <begin position="277"/>
        <end position="354"/>
    </location>
</feature>
<feature type="binding site" evidence="6">
    <location>
        <position position="62"/>
    </location>
    <ligand>
        <name>S-adenosyl-L-methionine</name>
        <dbReference type="ChEBI" id="CHEBI:59789"/>
    </ligand>
</feature>
<accession>A0ABV7KXR9</accession>
<evidence type="ECO:0000256" key="7">
    <source>
        <dbReference type="SAM" id="MobiDB-lite"/>
    </source>
</evidence>
<evidence type="ECO:0000256" key="1">
    <source>
        <dbReference type="ARBA" id="ARBA00010396"/>
    </source>
</evidence>
<feature type="binding site" evidence="6">
    <location>
        <position position="91"/>
    </location>
    <ligand>
        <name>S-adenosyl-L-methionine</name>
        <dbReference type="ChEBI" id="CHEBI:59789"/>
    </ligand>
</feature>
<keyword evidence="4 6" id="KW-0808">Transferase</keyword>
<keyword evidence="5 6" id="KW-0949">S-adenosyl-L-methionine</keyword>
<dbReference type="EMBL" id="JBHRTR010000019">
    <property type="protein sequence ID" value="MFC3227096.1"/>
    <property type="molecule type" value="Genomic_DNA"/>
</dbReference>
<evidence type="ECO:0000313" key="9">
    <source>
        <dbReference type="Proteomes" id="UP001595528"/>
    </source>
</evidence>
<dbReference type="PANTHER" id="PTHR11265">
    <property type="entry name" value="S-ADENOSYL-METHYLTRANSFERASE MRAW"/>
    <property type="match status" value="1"/>
</dbReference>
<dbReference type="Gene3D" id="3.40.50.150">
    <property type="entry name" value="Vaccinia Virus protein VP39"/>
    <property type="match status" value="1"/>
</dbReference>
<dbReference type="Proteomes" id="UP001595528">
    <property type="component" value="Unassembled WGS sequence"/>
</dbReference>
<evidence type="ECO:0000256" key="2">
    <source>
        <dbReference type="ARBA" id="ARBA00022552"/>
    </source>
</evidence>
<comment type="function">
    <text evidence="6">Specifically methylates the N4 position of cytidine in position 1402 (C1402) of 16S rRNA.</text>
</comment>